<dbReference type="AlphaFoldDB" id="A0A1R1S7Z4"/>
<comment type="caution">
    <text evidence="2">The sequence shown here is derived from an EMBL/GenBank/DDBJ whole genome shotgun (WGS) entry which is preliminary data.</text>
</comment>
<dbReference type="Pfam" id="PF13223">
    <property type="entry name" value="DUF4031"/>
    <property type="match status" value="1"/>
</dbReference>
<reference evidence="2 3" key="1">
    <citation type="submission" date="2013-05" db="EMBL/GenBank/DDBJ databases">
        <title>Genome sequence of Streptomyces sparsogenes DSM 40356.</title>
        <authorList>
            <person name="Coyne S."/>
            <person name="Seebeck F.P."/>
        </authorList>
    </citation>
    <scope>NUCLEOTIDE SEQUENCE [LARGE SCALE GENOMIC DNA]</scope>
    <source>
        <strain evidence="2 3">DSM 40356</strain>
    </source>
</reference>
<evidence type="ECO:0000259" key="1">
    <source>
        <dbReference type="Pfam" id="PF13223"/>
    </source>
</evidence>
<proteinExistence type="predicted"/>
<accession>A0A1R1S7Z4</accession>
<evidence type="ECO:0000313" key="2">
    <source>
        <dbReference type="EMBL" id="OMI34445.1"/>
    </source>
</evidence>
<organism evidence="2 3">
    <name type="scientific">Streptomyces sparsogenes DSM 40356</name>
    <dbReference type="NCBI Taxonomy" id="1331668"/>
    <lineage>
        <taxon>Bacteria</taxon>
        <taxon>Bacillati</taxon>
        <taxon>Actinomycetota</taxon>
        <taxon>Actinomycetes</taxon>
        <taxon>Kitasatosporales</taxon>
        <taxon>Streptomycetaceae</taxon>
        <taxon>Streptomyces</taxon>
    </lineage>
</organism>
<protein>
    <recommendedName>
        <fullName evidence="1">DUF4031 domain-containing protein</fullName>
    </recommendedName>
</protein>
<name>A0A1R1S7Z4_9ACTN</name>
<dbReference type="RefSeq" id="WP_065966553.1">
    <property type="nucleotide sequence ID" value="NZ_ASQP01000469.1"/>
</dbReference>
<sequence>MTIYVDEIRDYTLIAKARRLRHTHWSHLTADTEEELHEFAKRLGLRRSWFQKKSDRDYRWHYDIVPSKRAAAVRMGAVEIDRHGVVALMDARRAAAGLESGDAVFQRVLDKAAAAGEVSEVGPRCGNNPNVKLSEGDRTAVDEFMAYLRERRAGEAS</sequence>
<dbReference type="STRING" id="67365.GCA_001704635_01694"/>
<keyword evidence="3" id="KW-1185">Reference proteome</keyword>
<gene>
    <name evidence="2" type="ORF">SPAR_36716</name>
</gene>
<dbReference type="InterPro" id="IPR025109">
    <property type="entry name" value="DUF4031"/>
</dbReference>
<dbReference type="GeneID" id="96746636"/>
<dbReference type="Proteomes" id="UP000186168">
    <property type="component" value="Unassembled WGS sequence"/>
</dbReference>
<dbReference type="EMBL" id="ASQP01000469">
    <property type="protein sequence ID" value="OMI34445.1"/>
    <property type="molecule type" value="Genomic_DNA"/>
</dbReference>
<feature type="domain" description="DUF4031" evidence="1">
    <location>
        <begin position="20"/>
        <end position="91"/>
    </location>
</feature>
<evidence type="ECO:0000313" key="3">
    <source>
        <dbReference type="Proteomes" id="UP000186168"/>
    </source>
</evidence>